<accession>A0A177NKB5</accession>
<dbReference type="Proteomes" id="UP000077857">
    <property type="component" value="Unassembled WGS sequence"/>
</dbReference>
<evidence type="ECO:0000313" key="2">
    <source>
        <dbReference type="Proteomes" id="UP000077857"/>
    </source>
</evidence>
<proteinExistence type="predicted"/>
<protein>
    <submittedName>
        <fullName evidence="1">Uncharacterized protein</fullName>
    </submittedName>
</protein>
<gene>
    <name evidence="1" type="ORF">A1507_09640</name>
</gene>
<dbReference type="OrthoDB" id="5571792at2"/>
<comment type="caution">
    <text evidence="1">The sequence shown here is derived from an EMBL/GenBank/DDBJ whole genome shotgun (WGS) entry which is preliminary data.</text>
</comment>
<reference evidence="1 2" key="1">
    <citation type="submission" date="2016-03" db="EMBL/GenBank/DDBJ databases">
        <authorList>
            <person name="Ploux O."/>
        </authorList>
    </citation>
    <scope>NUCLEOTIDE SEQUENCE [LARGE SCALE GENOMIC DNA]</scope>
    <source>
        <strain evidence="1 2">R-45378</strain>
    </source>
</reference>
<name>A0A177NKB5_9GAMM</name>
<sequence length="127" mass="13971">MADVRPQGVLANASVRKVTVKLPADLKVSLPAKILADGYNMRQKSKWVVEAIQSLLAKNGWEGALLSELVVKPNSQDVFSIPDELVAKINMEAHRVALQNPSLNANQSTIIRAAINRRLIGFFEKPE</sequence>
<dbReference type="RefSeq" id="WP_064040005.1">
    <property type="nucleotide sequence ID" value="NZ_LUUJ01000059.1"/>
</dbReference>
<dbReference type="EMBL" id="LUUJ01000059">
    <property type="protein sequence ID" value="OAI18302.1"/>
    <property type="molecule type" value="Genomic_DNA"/>
</dbReference>
<evidence type="ECO:0000313" key="1">
    <source>
        <dbReference type="EMBL" id="OAI18302.1"/>
    </source>
</evidence>
<organism evidence="1 2">
    <name type="scientific">Methylomonas koyamae</name>
    <dbReference type="NCBI Taxonomy" id="702114"/>
    <lineage>
        <taxon>Bacteria</taxon>
        <taxon>Pseudomonadati</taxon>
        <taxon>Pseudomonadota</taxon>
        <taxon>Gammaproteobacteria</taxon>
        <taxon>Methylococcales</taxon>
        <taxon>Methylococcaceae</taxon>
        <taxon>Methylomonas</taxon>
    </lineage>
</organism>
<dbReference type="AlphaFoldDB" id="A0A177NKB5"/>